<dbReference type="EMBL" id="JBHFFA010000002">
    <property type="protein sequence ID" value="KAL2641444.1"/>
    <property type="molecule type" value="Genomic_DNA"/>
</dbReference>
<dbReference type="Proteomes" id="UP001605036">
    <property type="component" value="Unassembled WGS sequence"/>
</dbReference>
<organism evidence="1 2">
    <name type="scientific">Riccia fluitans</name>
    <dbReference type="NCBI Taxonomy" id="41844"/>
    <lineage>
        <taxon>Eukaryota</taxon>
        <taxon>Viridiplantae</taxon>
        <taxon>Streptophyta</taxon>
        <taxon>Embryophyta</taxon>
        <taxon>Marchantiophyta</taxon>
        <taxon>Marchantiopsida</taxon>
        <taxon>Marchantiidae</taxon>
        <taxon>Marchantiales</taxon>
        <taxon>Ricciaceae</taxon>
        <taxon>Riccia</taxon>
    </lineage>
</organism>
<proteinExistence type="predicted"/>
<evidence type="ECO:0000313" key="2">
    <source>
        <dbReference type="Proteomes" id="UP001605036"/>
    </source>
</evidence>
<keyword evidence="2" id="KW-1185">Reference proteome</keyword>
<evidence type="ECO:0000313" key="1">
    <source>
        <dbReference type="EMBL" id="KAL2641444.1"/>
    </source>
</evidence>
<protein>
    <submittedName>
        <fullName evidence="1">Uncharacterized protein</fullName>
    </submittedName>
</protein>
<sequence length="179" mass="19604">MEDLEQPFLDLQATEAVPKLSGLQSCPPRRGWCTTGLKRVELRGYHAARQWDMHITKREEDVGFYAGFIGTNLSSGTSELPRFRACEIITFVVEGLPVVRFCMTEGVVQYSLIGLMVGAACRLVRQRSAVGTVEGLGMILGPAIGGYLSQPVGKYPGILAAGSLFDQKPCTFTKMRMLL</sequence>
<comment type="caution">
    <text evidence="1">The sequence shown here is derived from an EMBL/GenBank/DDBJ whole genome shotgun (WGS) entry which is preliminary data.</text>
</comment>
<dbReference type="AlphaFoldDB" id="A0ABD1Z0X8"/>
<accession>A0ABD1Z0X8</accession>
<reference evidence="1 2" key="1">
    <citation type="submission" date="2024-09" db="EMBL/GenBank/DDBJ databases">
        <title>Chromosome-scale assembly of Riccia fluitans.</title>
        <authorList>
            <person name="Paukszto L."/>
            <person name="Sawicki J."/>
            <person name="Karawczyk K."/>
            <person name="Piernik-Szablinska J."/>
            <person name="Szczecinska M."/>
            <person name="Mazdziarz M."/>
        </authorList>
    </citation>
    <scope>NUCLEOTIDE SEQUENCE [LARGE SCALE GENOMIC DNA]</scope>
    <source>
        <strain evidence="1">Rf_01</strain>
        <tissue evidence="1">Aerial parts of the thallus</tissue>
    </source>
</reference>
<gene>
    <name evidence="1" type="ORF">R1flu_009031</name>
</gene>
<name>A0ABD1Z0X8_9MARC</name>